<gene>
    <name evidence="1" type="ORF">C468_15322</name>
</gene>
<feature type="non-terminal residue" evidence="1">
    <location>
        <position position="36"/>
    </location>
</feature>
<evidence type="ECO:0000313" key="1">
    <source>
        <dbReference type="EMBL" id="EMA58835.1"/>
    </source>
</evidence>
<dbReference type="AlphaFoldDB" id="M0NQB1"/>
<sequence length="36" mass="4259">MSAYERISDLSVTIESVERRRYTERTTSGFERTTTE</sequence>
<dbReference type="STRING" id="1230456.C468_15322"/>
<evidence type="ECO:0000313" key="2">
    <source>
        <dbReference type="Proteomes" id="UP000011546"/>
    </source>
</evidence>
<accession>M0NQB1</accession>
<comment type="caution">
    <text evidence="1">The sequence shown here is derived from an EMBL/GenBank/DDBJ whole genome shotgun (WGS) entry which is preliminary data.</text>
</comment>
<organism evidence="1 2">
    <name type="scientific">Halorubrum kocurii JCM 14978</name>
    <dbReference type="NCBI Taxonomy" id="1230456"/>
    <lineage>
        <taxon>Archaea</taxon>
        <taxon>Methanobacteriati</taxon>
        <taxon>Methanobacteriota</taxon>
        <taxon>Stenosarchaea group</taxon>
        <taxon>Halobacteria</taxon>
        <taxon>Halobacteriales</taxon>
        <taxon>Haloferacaceae</taxon>
        <taxon>Halorubrum</taxon>
    </lineage>
</organism>
<protein>
    <submittedName>
        <fullName evidence="1">Uncharacterized protein</fullName>
    </submittedName>
</protein>
<proteinExistence type="predicted"/>
<reference evidence="1 2" key="1">
    <citation type="journal article" date="2014" name="PLoS Genet.">
        <title>Phylogenetically driven sequencing of extremely halophilic archaea reveals strategies for static and dynamic osmo-response.</title>
        <authorList>
            <person name="Becker E.A."/>
            <person name="Seitzer P.M."/>
            <person name="Tritt A."/>
            <person name="Larsen D."/>
            <person name="Krusor M."/>
            <person name="Yao A.I."/>
            <person name="Wu D."/>
            <person name="Madern D."/>
            <person name="Eisen J.A."/>
            <person name="Darling A.E."/>
            <person name="Facciotti M.T."/>
        </authorList>
    </citation>
    <scope>NUCLEOTIDE SEQUENCE [LARGE SCALE GENOMIC DNA]</scope>
    <source>
        <strain evidence="1 2">JCM 14978</strain>
    </source>
</reference>
<dbReference type="Proteomes" id="UP000011546">
    <property type="component" value="Unassembled WGS sequence"/>
</dbReference>
<keyword evidence="2" id="KW-1185">Reference proteome</keyword>
<name>M0NQB1_9EURY</name>
<dbReference type="EMBL" id="AOJH01000091">
    <property type="protein sequence ID" value="EMA58835.1"/>
    <property type="molecule type" value="Genomic_DNA"/>
</dbReference>